<comment type="similarity">
    <text evidence="1">Belongs to the cornifelin family.</text>
</comment>
<dbReference type="AlphaFoldDB" id="A0AAW1B938"/>
<name>A0AAW1B938_CROAD</name>
<dbReference type="NCBIfam" id="TIGR01571">
    <property type="entry name" value="A_thal_Cys_rich"/>
    <property type="match status" value="2"/>
</dbReference>
<protein>
    <submittedName>
        <fullName evidence="2">Placenta-specific 8 protein-like</fullName>
    </submittedName>
</protein>
<keyword evidence="3" id="KW-1185">Reference proteome</keyword>
<evidence type="ECO:0000256" key="1">
    <source>
        <dbReference type="ARBA" id="ARBA00009024"/>
    </source>
</evidence>
<gene>
    <name evidence="2" type="ORF">NXF25_013638</name>
</gene>
<proteinExistence type="inferred from homology"/>
<organism evidence="2 3">
    <name type="scientific">Crotalus adamanteus</name>
    <name type="common">Eastern diamondback rattlesnake</name>
    <dbReference type="NCBI Taxonomy" id="8729"/>
    <lineage>
        <taxon>Eukaryota</taxon>
        <taxon>Metazoa</taxon>
        <taxon>Chordata</taxon>
        <taxon>Craniata</taxon>
        <taxon>Vertebrata</taxon>
        <taxon>Euteleostomi</taxon>
        <taxon>Lepidosauria</taxon>
        <taxon>Squamata</taxon>
        <taxon>Bifurcata</taxon>
        <taxon>Unidentata</taxon>
        <taxon>Episquamata</taxon>
        <taxon>Toxicofera</taxon>
        <taxon>Serpentes</taxon>
        <taxon>Colubroidea</taxon>
        <taxon>Viperidae</taxon>
        <taxon>Crotalinae</taxon>
        <taxon>Crotalus</taxon>
    </lineage>
</organism>
<comment type="caution">
    <text evidence="2">The sequence shown here is derived from an EMBL/GenBank/DDBJ whole genome shotgun (WGS) entry which is preliminary data.</text>
</comment>
<reference evidence="2 3" key="1">
    <citation type="journal article" date="2024" name="Proc. Natl. Acad. Sci. U.S.A.">
        <title>The genetic regulatory architecture and epigenomic basis for age-related changes in rattlesnake venom.</title>
        <authorList>
            <person name="Hogan M.P."/>
            <person name="Holding M.L."/>
            <person name="Nystrom G.S."/>
            <person name="Colston T.J."/>
            <person name="Bartlett D.A."/>
            <person name="Mason A.J."/>
            <person name="Ellsworth S.A."/>
            <person name="Rautsaw R.M."/>
            <person name="Lawrence K.C."/>
            <person name="Strickland J.L."/>
            <person name="He B."/>
            <person name="Fraser P."/>
            <person name="Margres M.J."/>
            <person name="Gilbert D.M."/>
            <person name="Gibbs H.L."/>
            <person name="Parkinson C.L."/>
            <person name="Rokyta D.R."/>
        </authorList>
    </citation>
    <scope>NUCLEOTIDE SEQUENCE [LARGE SCALE GENOMIC DNA]</scope>
    <source>
        <strain evidence="2">DRR0105</strain>
    </source>
</reference>
<sequence length="340" mass="38255">MAFRDPSWVTFLQQYVARFVVFANSRETSINEKTGESSRKVWLYSAEHKKILTPQKHYHRILPTMNVQPTVVTQPQTVVVVQPKTNHWQTDLCDCFSDCGVCLCGMFCFPCLAGQVATTMNECCCCGASVAMRAVYRTKYNIPGSICGDTCIKKGEKRILPTMNVQPTVVIQPQTVVVVQRQTNQWQTDLCDCCSECDIFKLVGGVKQRESKRRRKEEGGKKRILPIMNVQPMVVTQPQTVMVVQPQANHWQTDLCDCCSECDICLCGLFCFPCLACQIAANMDECCCCGASVTMRAVYRTKYNIPGSICGDTCIVGCFPTCSLCQIQRDIRRRKQMGIF</sequence>
<dbReference type="InterPro" id="IPR006461">
    <property type="entry name" value="PLAC_motif_containing"/>
</dbReference>
<evidence type="ECO:0000313" key="3">
    <source>
        <dbReference type="Proteomes" id="UP001474421"/>
    </source>
</evidence>
<evidence type="ECO:0000313" key="2">
    <source>
        <dbReference type="EMBL" id="KAK9398669.1"/>
    </source>
</evidence>
<dbReference type="Pfam" id="PF04749">
    <property type="entry name" value="PLAC8"/>
    <property type="match status" value="2"/>
</dbReference>
<accession>A0AAW1B938</accession>
<dbReference type="PANTHER" id="PTHR15907">
    <property type="entry name" value="DUF614 FAMILY PROTEIN-RELATED"/>
    <property type="match status" value="1"/>
</dbReference>
<dbReference type="Proteomes" id="UP001474421">
    <property type="component" value="Unassembled WGS sequence"/>
</dbReference>
<dbReference type="EMBL" id="JAOTOJ010000007">
    <property type="protein sequence ID" value="KAK9398669.1"/>
    <property type="molecule type" value="Genomic_DNA"/>
</dbReference>